<sequence>MKLLTEFDNEESADIVYEEFWKKGILTYVSSADSKKLGTYQTGALKVGLWVILDEQYEDSLAVLNDPSHTVKIQLSSEEMKLLEERVINANEKYYDSFVNKTLLIAVILITIIFIVFVSHQPR</sequence>
<gene>
    <name evidence="2" type="ORF">MNBD_GAMMA02-1709</name>
</gene>
<keyword evidence="1" id="KW-1133">Transmembrane helix</keyword>
<organism evidence="2">
    <name type="scientific">hydrothermal vent metagenome</name>
    <dbReference type="NCBI Taxonomy" id="652676"/>
    <lineage>
        <taxon>unclassified sequences</taxon>
        <taxon>metagenomes</taxon>
        <taxon>ecological metagenomes</taxon>
    </lineage>
</organism>
<keyword evidence="1" id="KW-0472">Membrane</keyword>
<accession>A0A3B0VRU7</accession>
<dbReference type="AlphaFoldDB" id="A0A3B0VRU7"/>
<reference evidence="2" key="1">
    <citation type="submission" date="2018-06" db="EMBL/GenBank/DDBJ databases">
        <authorList>
            <person name="Zhirakovskaya E."/>
        </authorList>
    </citation>
    <scope>NUCLEOTIDE SEQUENCE</scope>
</reference>
<name>A0A3B0VRU7_9ZZZZ</name>
<evidence type="ECO:0000313" key="2">
    <source>
        <dbReference type="EMBL" id="VAW46418.1"/>
    </source>
</evidence>
<protein>
    <recommendedName>
        <fullName evidence="3">DUF2007 domain-containing protein</fullName>
    </recommendedName>
</protein>
<keyword evidence="1" id="KW-0812">Transmembrane</keyword>
<proteinExistence type="predicted"/>
<feature type="transmembrane region" description="Helical" evidence="1">
    <location>
        <begin position="102"/>
        <end position="120"/>
    </location>
</feature>
<evidence type="ECO:0008006" key="3">
    <source>
        <dbReference type="Google" id="ProtNLM"/>
    </source>
</evidence>
<evidence type="ECO:0000256" key="1">
    <source>
        <dbReference type="SAM" id="Phobius"/>
    </source>
</evidence>
<dbReference type="EMBL" id="UOFA01000278">
    <property type="protein sequence ID" value="VAW46418.1"/>
    <property type="molecule type" value="Genomic_DNA"/>
</dbReference>